<dbReference type="InterPro" id="IPR031849">
    <property type="entry name" value="DUF5069"/>
</dbReference>
<dbReference type="Proteomes" id="UP000076023">
    <property type="component" value="Unassembled WGS sequence"/>
</dbReference>
<keyword evidence="3" id="KW-1185">Reference proteome</keyword>
<feature type="domain" description="DUF5069" evidence="1">
    <location>
        <begin position="70"/>
        <end position="200"/>
    </location>
</feature>
<reference evidence="3" key="1">
    <citation type="journal article" date="2017" name="Genome Announc.">
        <title>Draft Genome Sequence of Terrimicrobium sacchariphilum NM-5T, a Facultative Anaerobic Soil Bacterium of the Class Spartobacteria.</title>
        <authorList>
            <person name="Qiu Y.L."/>
            <person name="Tourlousse D.M."/>
            <person name="Matsuura N."/>
            <person name="Ohashi A."/>
            <person name="Sekiguchi Y."/>
        </authorList>
    </citation>
    <scope>NUCLEOTIDE SEQUENCE [LARGE SCALE GENOMIC DNA]</scope>
    <source>
        <strain evidence="3">NM-5</strain>
    </source>
</reference>
<evidence type="ECO:0000259" key="1">
    <source>
        <dbReference type="Pfam" id="PF16798"/>
    </source>
</evidence>
<dbReference type="InParanoid" id="A0A146G6S3"/>
<name>A0A146G6S3_TERSA</name>
<dbReference type="Pfam" id="PF16798">
    <property type="entry name" value="DUF5069"/>
    <property type="match status" value="1"/>
</dbReference>
<accession>A0A146G6S3</accession>
<dbReference type="EMBL" id="BDCO01000002">
    <property type="protein sequence ID" value="GAT33211.1"/>
    <property type="molecule type" value="Genomic_DNA"/>
</dbReference>
<proteinExistence type="predicted"/>
<dbReference type="PROSITE" id="PS51257">
    <property type="entry name" value="PROKAR_LIPOPROTEIN"/>
    <property type="match status" value="1"/>
</dbReference>
<protein>
    <recommendedName>
        <fullName evidence="1">DUF5069 domain-containing protein</fullName>
    </recommendedName>
</protein>
<evidence type="ECO:0000313" key="3">
    <source>
        <dbReference type="Proteomes" id="UP000076023"/>
    </source>
</evidence>
<evidence type="ECO:0000313" key="2">
    <source>
        <dbReference type="EMBL" id="GAT33211.1"/>
    </source>
</evidence>
<dbReference type="STRING" id="690879.TSACC_21621"/>
<sequence>MAMLKLFWGEQQATVALVAVACIISGMNDSSLFAEFGFRPRWVYLVMQPNWTISSLPPRISPMKTYDLSKEPPRSPRVRLRDYAILARAIDKCRAHLAGTEGEYHFNCPLDQELFSFKGIDPEDFKLTVSSNDTDDPIALWVDQAGIHRTPHEIADWSNDLEEYNPSLDADRKEWFEGECRKLGLDPATTTLFDYLEADDTASFK</sequence>
<dbReference type="AlphaFoldDB" id="A0A146G6S3"/>
<comment type="caution">
    <text evidence="2">The sequence shown here is derived from an EMBL/GenBank/DDBJ whole genome shotgun (WGS) entry which is preliminary data.</text>
</comment>
<organism evidence="2 3">
    <name type="scientific">Terrimicrobium sacchariphilum</name>
    <dbReference type="NCBI Taxonomy" id="690879"/>
    <lineage>
        <taxon>Bacteria</taxon>
        <taxon>Pseudomonadati</taxon>
        <taxon>Verrucomicrobiota</taxon>
        <taxon>Terrimicrobiia</taxon>
        <taxon>Terrimicrobiales</taxon>
        <taxon>Terrimicrobiaceae</taxon>
        <taxon>Terrimicrobium</taxon>
    </lineage>
</organism>
<gene>
    <name evidence="2" type="ORF">TSACC_21621</name>
</gene>